<sequence>MTFQPSHIKLARLLAPSIALATSGGILALSYYTSPILRAIITHPSQTSRAASRSAGGASTALALSELRRLFSSGSHVFPQLAGLSSALSFYLAYSLPAHRAGYILAGGLAIAIAPVTTGIMVPACNGRLIELDERVNKKKEDAFELDPNEVVALLKTFEQLNAVRALLLGMGGVVGVWMALL</sequence>
<evidence type="ECO:0000313" key="3">
    <source>
        <dbReference type="Proteomes" id="UP000812966"/>
    </source>
</evidence>
<name>A0A8K0JLV9_9TREE</name>
<dbReference type="InterPro" id="IPR013901">
    <property type="entry name" value="Anthrone_oxy"/>
</dbReference>
<keyword evidence="3" id="KW-1185">Reference proteome</keyword>
<evidence type="ECO:0000313" key="2">
    <source>
        <dbReference type="EMBL" id="KAG7529315.1"/>
    </source>
</evidence>
<keyword evidence="1" id="KW-0472">Membrane</keyword>
<feature type="transmembrane region" description="Helical" evidence="1">
    <location>
        <begin position="12"/>
        <end position="32"/>
    </location>
</feature>
<dbReference type="Pfam" id="PF08592">
    <property type="entry name" value="Anthrone_oxy"/>
    <property type="match status" value="1"/>
</dbReference>
<accession>A0A8K0JLV9</accession>
<reference evidence="2" key="1">
    <citation type="submission" date="2020-04" db="EMBL/GenBank/DDBJ databases">
        <title>Analysis of mating type loci in Filobasidium floriforme.</title>
        <authorList>
            <person name="Nowrousian M."/>
        </authorList>
    </citation>
    <scope>NUCLEOTIDE SEQUENCE</scope>
    <source>
        <strain evidence="2">CBS 6242</strain>
    </source>
</reference>
<dbReference type="Proteomes" id="UP000812966">
    <property type="component" value="Unassembled WGS sequence"/>
</dbReference>
<proteinExistence type="predicted"/>
<feature type="transmembrane region" description="Helical" evidence="1">
    <location>
        <begin position="101"/>
        <end position="122"/>
    </location>
</feature>
<dbReference type="AlphaFoldDB" id="A0A8K0JLV9"/>
<feature type="transmembrane region" description="Helical" evidence="1">
    <location>
        <begin position="163"/>
        <end position="181"/>
    </location>
</feature>
<organism evidence="2 3">
    <name type="scientific">Filobasidium floriforme</name>
    <dbReference type="NCBI Taxonomy" id="5210"/>
    <lineage>
        <taxon>Eukaryota</taxon>
        <taxon>Fungi</taxon>
        <taxon>Dikarya</taxon>
        <taxon>Basidiomycota</taxon>
        <taxon>Agaricomycotina</taxon>
        <taxon>Tremellomycetes</taxon>
        <taxon>Filobasidiales</taxon>
        <taxon>Filobasidiaceae</taxon>
        <taxon>Filobasidium</taxon>
    </lineage>
</organism>
<comment type="caution">
    <text evidence="2">The sequence shown here is derived from an EMBL/GenBank/DDBJ whole genome shotgun (WGS) entry which is preliminary data.</text>
</comment>
<keyword evidence="1" id="KW-1133">Transmembrane helix</keyword>
<gene>
    <name evidence="2" type="ORF">FFLO_05743</name>
</gene>
<evidence type="ECO:0008006" key="4">
    <source>
        <dbReference type="Google" id="ProtNLM"/>
    </source>
</evidence>
<keyword evidence="1" id="KW-0812">Transmembrane</keyword>
<evidence type="ECO:0000256" key="1">
    <source>
        <dbReference type="SAM" id="Phobius"/>
    </source>
</evidence>
<protein>
    <recommendedName>
        <fullName evidence="4">DUF1772-domain-containing protein</fullName>
    </recommendedName>
</protein>
<dbReference type="EMBL" id="JABELV010000154">
    <property type="protein sequence ID" value="KAG7529315.1"/>
    <property type="molecule type" value="Genomic_DNA"/>
</dbReference>